<organism evidence="2 3">
    <name type="scientific">Lactuca saligna</name>
    <name type="common">Willowleaf lettuce</name>
    <dbReference type="NCBI Taxonomy" id="75948"/>
    <lineage>
        <taxon>Eukaryota</taxon>
        <taxon>Viridiplantae</taxon>
        <taxon>Streptophyta</taxon>
        <taxon>Embryophyta</taxon>
        <taxon>Tracheophyta</taxon>
        <taxon>Spermatophyta</taxon>
        <taxon>Magnoliopsida</taxon>
        <taxon>eudicotyledons</taxon>
        <taxon>Gunneridae</taxon>
        <taxon>Pentapetalae</taxon>
        <taxon>asterids</taxon>
        <taxon>campanulids</taxon>
        <taxon>Asterales</taxon>
        <taxon>Asteraceae</taxon>
        <taxon>Cichorioideae</taxon>
        <taxon>Cichorieae</taxon>
        <taxon>Lactucinae</taxon>
        <taxon>Lactuca</taxon>
    </lineage>
</organism>
<evidence type="ECO:0000313" key="2">
    <source>
        <dbReference type="EMBL" id="CAI9288612.1"/>
    </source>
</evidence>
<accession>A0AA36EAS6</accession>
<feature type="region of interest" description="Disordered" evidence="1">
    <location>
        <begin position="70"/>
        <end position="99"/>
    </location>
</feature>
<reference evidence="2" key="1">
    <citation type="submission" date="2023-04" db="EMBL/GenBank/DDBJ databases">
        <authorList>
            <person name="Vijverberg K."/>
            <person name="Xiong W."/>
            <person name="Schranz E."/>
        </authorList>
    </citation>
    <scope>NUCLEOTIDE SEQUENCE</scope>
</reference>
<gene>
    <name evidence="2" type="ORF">LSALG_LOCUS27897</name>
</gene>
<protein>
    <submittedName>
        <fullName evidence="2">Uncharacterized protein</fullName>
    </submittedName>
</protein>
<evidence type="ECO:0000313" key="3">
    <source>
        <dbReference type="Proteomes" id="UP001177003"/>
    </source>
</evidence>
<name>A0AA36EAS6_LACSI</name>
<keyword evidence="3" id="KW-1185">Reference proteome</keyword>
<sequence length="170" mass="18619">MGSSNSTIQNYRSSDNFYLNLKTCYGYPMRLRFGANLEFNFGFRMRNGVRPLKNGDDGNRWNFSTMNVVNTTGSDNNTGSGEGKDSTGGKEVKENGGIDEEVGIGIGAGEFESRRAEFKLVQISNPSPLKSDNEIPNIVLLLNVDKEEAERLPPLTVVVLFADGVRNGGE</sequence>
<proteinExistence type="predicted"/>
<dbReference type="AlphaFoldDB" id="A0AA36EAS6"/>
<dbReference type="Proteomes" id="UP001177003">
    <property type="component" value="Chromosome 5"/>
</dbReference>
<evidence type="ECO:0000256" key="1">
    <source>
        <dbReference type="SAM" id="MobiDB-lite"/>
    </source>
</evidence>
<dbReference type="EMBL" id="OX465081">
    <property type="protein sequence ID" value="CAI9288612.1"/>
    <property type="molecule type" value="Genomic_DNA"/>
</dbReference>
<feature type="compositionally biased region" description="Basic and acidic residues" evidence="1">
    <location>
        <begin position="82"/>
        <end position="96"/>
    </location>
</feature>
<feature type="compositionally biased region" description="Polar residues" evidence="1">
    <location>
        <begin position="70"/>
        <end position="79"/>
    </location>
</feature>